<gene>
    <name evidence="5" type="ORF">SAMN04488001_1029</name>
</gene>
<dbReference type="Proteomes" id="UP000199441">
    <property type="component" value="Unassembled WGS sequence"/>
</dbReference>
<feature type="compositionally biased region" description="Polar residues" evidence="3">
    <location>
        <begin position="373"/>
        <end position="391"/>
    </location>
</feature>
<feature type="domain" description="MobA/MobL protein" evidence="4">
    <location>
        <begin position="62"/>
        <end position="207"/>
    </location>
</feature>
<keyword evidence="6" id="KW-1185">Reference proteome</keyword>
<protein>
    <submittedName>
        <fullName evidence="5">MobA/MobL family protein</fullName>
    </submittedName>
</protein>
<comment type="similarity">
    <text evidence="1">Belongs to the MobA/MobL family.</text>
</comment>
<reference evidence="6" key="1">
    <citation type="submission" date="2016-10" db="EMBL/GenBank/DDBJ databases">
        <authorList>
            <person name="Varghese N."/>
            <person name="Submissions S."/>
        </authorList>
    </citation>
    <scope>NUCLEOTIDE SEQUENCE [LARGE SCALE GENOMIC DNA]</scope>
    <source>
        <strain evidence="6">DSM 26922</strain>
    </source>
</reference>
<proteinExistence type="inferred from homology"/>
<dbReference type="AlphaFoldDB" id="A0A1H2T1E4"/>
<dbReference type="STRING" id="670155.SAMN04488001_1029"/>
<evidence type="ECO:0000313" key="5">
    <source>
        <dbReference type="EMBL" id="SDW37783.1"/>
    </source>
</evidence>
<organism evidence="5 6">
    <name type="scientific">Litoreibacter albidus</name>
    <dbReference type="NCBI Taxonomy" id="670155"/>
    <lineage>
        <taxon>Bacteria</taxon>
        <taxon>Pseudomonadati</taxon>
        <taxon>Pseudomonadota</taxon>
        <taxon>Alphaproteobacteria</taxon>
        <taxon>Rhodobacterales</taxon>
        <taxon>Roseobacteraceae</taxon>
        <taxon>Litoreibacter</taxon>
    </lineage>
</organism>
<feature type="compositionally biased region" description="Basic residues" evidence="3">
    <location>
        <begin position="396"/>
        <end position="408"/>
    </location>
</feature>
<name>A0A1H2T1E4_9RHOB</name>
<dbReference type="InterPro" id="IPR005053">
    <property type="entry name" value="MobA_MobL"/>
</dbReference>
<dbReference type="OrthoDB" id="1826980at2"/>
<accession>A0A1H2T1E4</accession>
<evidence type="ECO:0000256" key="3">
    <source>
        <dbReference type="SAM" id="MobiDB-lite"/>
    </source>
</evidence>
<evidence type="ECO:0000313" key="6">
    <source>
        <dbReference type="Proteomes" id="UP000199441"/>
    </source>
</evidence>
<evidence type="ECO:0000256" key="1">
    <source>
        <dbReference type="ARBA" id="ARBA00010873"/>
    </source>
</evidence>
<dbReference type="EMBL" id="FNOI01000001">
    <property type="protein sequence ID" value="SDW37783.1"/>
    <property type="molecule type" value="Genomic_DNA"/>
</dbReference>
<evidence type="ECO:0000256" key="2">
    <source>
        <dbReference type="ARBA" id="ARBA00022971"/>
    </source>
</evidence>
<feature type="region of interest" description="Disordered" evidence="3">
    <location>
        <begin position="373"/>
        <end position="408"/>
    </location>
</feature>
<dbReference type="Gene3D" id="3.30.930.30">
    <property type="match status" value="1"/>
</dbReference>
<sequence length="408" mass="46063">MALFSFRHSVKTFSPKCETKGRVAKAGQTAAHLRYITRPSAARKVLRARFGRDTDQQHASSAEQNALKRKGRACERFIIALPVETTPEQRAELASAFAEVLTQGRASYILAIHDKAGNDVKNPHFHLVAFDIHEKTGTRGRPRSVLGMARKNAVERWAKCWASIHNQKMHEWGFGPECAISPLSFKKQGIDRIPQIHEGPTGRSIIKRKKYPTGKPEWERIDAGRTRAEANRLIREINTLREESKDDPHNRLGSSDRGNPAESGSRCPPFRKDSWGAVPGSYGDRGPVENACQNQHGAAADQQPPWNAGTRSEIKYSSLGSSTKQGDKRPSHTSSNWPDRPPVRRPHIRRLFLELIFLRDTLRVRLANLSSHRTASLQHQTKQHSPQNLTQEKAKTRVRKKARHIETR</sequence>
<feature type="compositionally biased region" description="Basic and acidic residues" evidence="3">
    <location>
        <begin position="236"/>
        <end position="250"/>
    </location>
</feature>
<evidence type="ECO:0000259" key="4">
    <source>
        <dbReference type="Pfam" id="PF03389"/>
    </source>
</evidence>
<dbReference type="Pfam" id="PF03389">
    <property type="entry name" value="MobA_MobL"/>
    <property type="match status" value="1"/>
</dbReference>
<keyword evidence="2" id="KW-0184">Conjugation</keyword>
<feature type="region of interest" description="Disordered" evidence="3">
    <location>
        <begin position="236"/>
        <end position="344"/>
    </location>
</feature>